<sequence>MPRPASSGSSGPPSPVSSSSTGSLTLTPASTIEEKQKVRILALLKARDLEGSPEIEEIRELLRKENKVVCLQLVWQKRSVERETDSFLRWVFALPALKKIKTKESLKVTDLRIVYRSGAEWRRRSAASNTTPPSLVEIRKLLGTRTLECQSLDRVPWGEKYFPENGQMYPWSVWEAKMGTELQLVLHHDYLVLAEIPAQPVTRKPAELENNEMQCLLCGVILSCEKEFEEPCLFHPGQKLYNEQSVKHETDEEDSMTSNQSVDDDIDDQCSTTSNLSDYIYLCCKRKAYDSGCVVEATHLSSLEVNDWRNWRPGWKEE</sequence>
<protein>
    <submittedName>
        <fullName evidence="2">Uncharacterized protein</fullName>
    </submittedName>
</protein>
<reference evidence="2 3" key="1">
    <citation type="submission" date="2015-07" db="EMBL/GenBank/DDBJ databases">
        <title>Comparative genomics of the Sigatoka disease complex on banana suggests a link between parallel evolutionary changes in Pseudocercospora fijiensis and Pseudocercospora eumusae and increased virulence on the banana host.</title>
        <authorList>
            <person name="Chang T.-C."/>
            <person name="Salvucci A."/>
            <person name="Crous P.W."/>
            <person name="Stergiopoulos I."/>
        </authorList>
    </citation>
    <scope>NUCLEOTIDE SEQUENCE [LARGE SCALE GENOMIC DNA]</scope>
    <source>
        <strain evidence="2 3">CBS 114824</strain>
    </source>
</reference>
<comment type="caution">
    <text evidence="2">The sequence shown here is derived from an EMBL/GenBank/DDBJ whole genome shotgun (WGS) entry which is preliminary data.</text>
</comment>
<keyword evidence="3" id="KW-1185">Reference proteome</keyword>
<evidence type="ECO:0000313" key="2">
    <source>
        <dbReference type="EMBL" id="KXT00075.1"/>
    </source>
</evidence>
<feature type="region of interest" description="Disordered" evidence="1">
    <location>
        <begin position="245"/>
        <end position="264"/>
    </location>
</feature>
<dbReference type="OrthoDB" id="3642617at2759"/>
<evidence type="ECO:0000256" key="1">
    <source>
        <dbReference type="SAM" id="MobiDB-lite"/>
    </source>
</evidence>
<gene>
    <name evidence="2" type="ORF">AC578_5806</name>
</gene>
<feature type="region of interest" description="Disordered" evidence="1">
    <location>
        <begin position="1"/>
        <end position="28"/>
    </location>
</feature>
<name>A0A139HCA2_9PEZI</name>
<proteinExistence type="predicted"/>
<accession>A0A139HCA2</accession>
<dbReference type="EMBL" id="LFZN01000080">
    <property type="protein sequence ID" value="KXT00075.1"/>
    <property type="molecule type" value="Genomic_DNA"/>
</dbReference>
<dbReference type="Proteomes" id="UP000070133">
    <property type="component" value="Unassembled WGS sequence"/>
</dbReference>
<dbReference type="AlphaFoldDB" id="A0A139HCA2"/>
<organism evidence="2 3">
    <name type="scientific">Pseudocercospora eumusae</name>
    <dbReference type="NCBI Taxonomy" id="321146"/>
    <lineage>
        <taxon>Eukaryota</taxon>
        <taxon>Fungi</taxon>
        <taxon>Dikarya</taxon>
        <taxon>Ascomycota</taxon>
        <taxon>Pezizomycotina</taxon>
        <taxon>Dothideomycetes</taxon>
        <taxon>Dothideomycetidae</taxon>
        <taxon>Mycosphaerellales</taxon>
        <taxon>Mycosphaerellaceae</taxon>
        <taxon>Pseudocercospora</taxon>
    </lineage>
</organism>
<evidence type="ECO:0000313" key="3">
    <source>
        <dbReference type="Proteomes" id="UP000070133"/>
    </source>
</evidence>